<evidence type="ECO:0000256" key="2">
    <source>
        <dbReference type="ARBA" id="ARBA00023315"/>
    </source>
</evidence>
<evidence type="ECO:0000313" key="5">
    <source>
        <dbReference type="Proteomes" id="UP001623661"/>
    </source>
</evidence>
<dbReference type="RefSeq" id="WP_406764883.1">
    <property type="nucleotide sequence ID" value="NZ_JBJHZY010000001.1"/>
</dbReference>
<dbReference type="InterPro" id="IPR050680">
    <property type="entry name" value="YpeA/RimI_acetyltransf"/>
</dbReference>
<sequence length="287" mass="34137">MYECIGFNKTYLKDLTFINDNRLRFNLLNEDFMDYYKELNFFKQLLIHNKVRIIRENNKVHGYLWAFKNEDGRLIINSMYVYGNEDIINKYRLLLNSFKGNKFIYNCRKNINNFEVLTEIGFKKSKGTLNMKMSLNNLNYTFPEKQVEFEALRKGKQEELRCNIQNDVFRNDDRMPLTIDDMLYDEYQSYYYEEGAVFAKYNKEYAGYGQIILIDNVPTIVNVGILKEFRGKGLGSLLMKYLLNLLIKNGYKEVNLKVSSDNLTAIKMYSKLGFEVIGETFTWEYNK</sequence>
<dbReference type="InterPro" id="IPR016181">
    <property type="entry name" value="Acyl_CoA_acyltransferase"/>
</dbReference>
<dbReference type="Gene3D" id="3.40.630.30">
    <property type="match status" value="1"/>
</dbReference>
<evidence type="ECO:0000259" key="3">
    <source>
        <dbReference type="PROSITE" id="PS51186"/>
    </source>
</evidence>
<keyword evidence="5" id="KW-1185">Reference proteome</keyword>
<reference evidence="4 5" key="1">
    <citation type="submission" date="2024-11" db="EMBL/GenBank/DDBJ databases">
        <authorList>
            <person name="Heng Y.C."/>
            <person name="Lim A.C.H."/>
            <person name="Lee J.K.Y."/>
            <person name="Kittelmann S."/>
        </authorList>
    </citation>
    <scope>NUCLEOTIDE SEQUENCE [LARGE SCALE GENOMIC DNA]</scope>
    <source>
        <strain evidence="4 5">WILCCON 0202</strain>
    </source>
</reference>
<dbReference type="PANTHER" id="PTHR43420">
    <property type="entry name" value="ACETYLTRANSFERASE"/>
    <property type="match status" value="1"/>
</dbReference>
<dbReference type="Pfam" id="PF00583">
    <property type="entry name" value="Acetyltransf_1"/>
    <property type="match status" value="1"/>
</dbReference>
<evidence type="ECO:0000313" key="4">
    <source>
        <dbReference type="EMBL" id="MFL0268307.1"/>
    </source>
</evidence>
<protein>
    <submittedName>
        <fullName evidence="4">GNAT family N-acetyltransferase</fullName>
    </submittedName>
</protein>
<dbReference type="PANTHER" id="PTHR43420:SF12">
    <property type="entry name" value="N-ACETYLTRANSFERASE DOMAIN-CONTAINING PROTEIN"/>
    <property type="match status" value="1"/>
</dbReference>
<organism evidence="4 5">
    <name type="scientific">Candidatus Clostridium radicumherbarum</name>
    <dbReference type="NCBI Taxonomy" id="3381662"/>
    <lineage>
        <taxon>Bacteria</taxon>
        <taxon>Bacillati</taxon>
        <taxon>Bacillota</taxon>
        <taxon>Clostridia</taxon>
        <taxon>Eubacteriales</taxon>
        <taxon>Clostridiaceae</taxon>
        <taxon>Clostridium</taxon>
    </lineage>
</organism>
<dbReference type="PROSITE" id="PS51186">
    <property type="entry name" value="GNAT"/>
    <property type="match status" value="1"/>
</dbReference>
<name>A0ABW8TW12_9CLOT</name>
<dbReference type="SUPFAM" id="SSF55729">
    <property type="entry name" value="Acyl-CoA N-acyltransferases (Nat)"/>
    <property type="match status" value="1"/>
</dbReference>
<keyword evidence="1" id="KW-0808">Transferase</keyword>
<proteinExistence type="predicted"/>
<comment type="caution">
    <text evidence="4">The sequence shown here is derived from an EMBL/GenBank/DDBJ whole genome shotgun (WGS) entry which is preliminary data.</text>
</comment>
<dbReference type="EMBL" id="JBJHZY010000001">
    <property type="protein sequence ID" value="MFL0268307.1"/>
    <property type="molecule type" value="Genomic_DNA"/>
</dbReference>
<dbReference type="InterPro" id="IPR000182">
    <property type="entry name" value="GNAT_dom"/>
</dbReference>
<feature type="domain" description="N-acetyltransferase" evidence="3">
    <location>
        <begin position="158"/>
        <end position="287"/>
    </location>
</feature>
<evidence type="ECO:0000256" key="1">
    <source>
        <dbReference type="ARBA" id="ARBA00022679"/>
    </source>
</evidence>
<accession>A0ABW8TW12</accession>
<keyword evidence="2" id="KW-0012">Acyltransferase</keyword>
<dbReference type="Proteomes" id="UP001623661">
    <property type="component" value="Unassembled WGS sequence"/>
</dbReference>
<gene>
    <name evidence="4" type="ORF">ACJDUH_09335</name>
</gene>